<gene>
    <name evidence="1" type="ORF">F2Q70_00027648</name>
</gene>
<comment type="caution">
    <text evidence="1">The sequence shown here is derived from an EMBL/GenBank/DDBJ whole genome shotgun (WGS) entry which is preliminary data.</text>
</comment>
<reference evidence="1" key="1">
    <citation type="submission" date="2019-12" db="EMBL/GenBank/DDBJ databases">
        <title>Genome sequencing and annotation of Brassica cretica.</title>
        <authorList>
            <person name="Studholme D.J."/>
            <person name="Sarris P.F."/>
        </authorList>
    </citation>
    <scope>NUCLEOTIDE SEQUENCE</scope>
    <source>
        <strain evidence="1">PFS-102/07</strain>
        <tissue evidence="1">Leaf</tissue>
    </source>
</reference>
<accession>A0A8S9L313</accession>
<dbReference type="AlphaFoldDB" id="A0A8S9L313"/>
<dbReference type="EMBL" id="QGKY02000094">
    <property type="protein sequence ID" value="KAF2601714.1"/>
    <property type="molecule type" value="Genomic_DNA"/>
</dbReference>
<name>A0A8S9L313_BRACR</name>
<sequence length="116" mass="13108">MDFNPFTENSNFVGLLNSQQNVPFGNFTESVSQSSPQVPVLDSHGVKAAKARGKRMMVEGKELDGFQTMWSIKKEDLAMKEKLSKMRLLENLIAKEKLAEYEEALKQKLISELLSN</sequence>
<proteinExistence type="predicted"/>
<evidence type="ECO:0000313" key="1">
    <source>
        <dbReference type="EMBL" id="KAF2601714.1"/>
    </source>
</evidence>
<protein>
    <recommendedName>
        <fullName evidence="2">No apical meristem-associated C-terminal domain-containing protein</fullName>
    </recommendedName>
</protein>
<organism evidence="1">
    <name type="scientific">Brassica cretica</name>
    <name type="common">Mustard</name>
    <dbReference type="NCBI Taxonomy" id="69181"/>
    <lineage>
        <taxon>Eukaryota</taxon>
        <taxon>Viridiplantae</taxon>
        <taxon>Streptophyta</taxon>
        <taxon>Embryophyta</taxon>
        <taxon>Tracheophyta</taxon>
        <taxon>Spermatophyta</taxon>
        <taxon>Magnoliopsida</taxon>
        <taxon>eudicotyledons</taxon>
        <taxon>Gunneridae</taxon>
        <taxon>Pentapetalae</taxon>
        <taxon>rosids</taxon>
        <taxon>malvids</taxon>
        <taxon>Brassicales</taxon>
        <taxon>Brassicaceae</taxon>
        <taxon>Brassiceae</taxon>
        <taxon>Brassica</taxon>
    </lineage>
</organism>
<evidence type="ECO:0008006" key="2">
    <source>
        <dbReference type="Google" id="ProtNLM"/>
    </source>
</evidence>